<protein>
    <recommendedName>
        <fullName evidence="2">DUF2147 domain-containing protein</fullName>
    </recommendedName>
</protein>
<dbReference type="InterPro" id="IPR019223">
    <property type="entry name" value="DUF2147"/>
</dbReference>
<comment type="caution">
    <text evidence="3">The sequence shown here is derived from an EMBL/GenBank/DDBJ whole genome shotgun (WGS) entry which is preliminary data.</text>
</comment>
<dbReference type="PANTHER" id="PTHR36919:SF2">
    <property type="entry name" value="BLL6627 PROTEIN"/>
    <property type="match status" value="1"/>
</dbReference>
<dbReference type="PANTHER" id="PTHR36919">
    <property type="entry name" value="BLR1215 PROTEIN"/>
    <property type="match status" value="1"/>
</dbReference>
<feature type="compositionally biased region" description="Basic residues" evidence="1">
    <location>
        <begin position="40"/>
        <end position="49"/>
    </location>
</feature>
<dbReference type="Pfam" id="PF09917">
    <property type="entry name" value="DUF2147"/>
    <property type="match status" value="1"/>
</dbReference>
<evidence type="ECO:0000256" key="1">
    <source>
        <dbReference type="SAM" id="MobiDB-lite"/>
    </source>
</evidence>
<name>A0A0D6PXS0_KOMEU</name>
<dbReference type="AlphaFoldDB" id="A0A0D6PXS0"/>
<dbReference type="EMBL" id="BANI01000046">
    <property type="protein sequence ID" value="GAN96122.1"/>
    <property type="molecule type" value="Genomic_DNA"/>
</dbReference>
<reference evidence="3 4" key="1">
    <citation type="submission" date="2012-11" db="EMBL/GenBank/DDBJ databases">
        <title>Whole genome sequence of Gluconacetobacter europaeus NBRC3261.</title>
        <authorList>
            <person name="Azuma Y."/>
            <person name="Higashiura N."/>
            <person name="Hirakawa H."/>
            <person name="Matsushita K."/>
        </authorList>
    </citation>
    <scope>NUCLEOTIDE SEQUENCE [LARGE SCALE GENOMIC DNA]</scope>
    <source>
        <strain evidence="3 4">NBRC 3261</strain>
    </source>
</reference>
<gene>
    <name evidence="3" type="ORF">Geu3261_0052_093</name>
</gene>
<organism evidence="3 4">
    <name type="scientific">Komagataeibacter europaeus NBRC 3261</name>
    <dbReference type="NCBI Taxonomy" id="1234669"/>
    <lineage>
        <taxon>Bacteria</taxon>
        <taxon>Pseudomonadati</taxon>
        <taxon>Pseudomonadota</taxon>
        <taxon>Alphaproteobacteria</taxon>
        <taxon>Acetobacterales</taxon>
        <taxon>Acetobacteraceae</taxon>
        <taxon>Komagataeibacter</taxon>
    </lineage>
</organism>
<proteinExistence type="predicted"/>
<feature type="domain" description="DUF2147" evidence="2">
    <location>
        <begin position="88"/>
        <end position="193"/>
    </location>
</feature>
<evidence type="ECO:0000313" key="4">
    <source>
        <dbReference type="Proteomes" id="UP000032675"/>
    </source>
</evidence>
<dbReference type="Proteomes" id="UP000032675">
    <property type="component" value="Unassembled WGS sequence"/>
</dbReference>
<feature type="region of interest" description="Disordered" evidence="1">
    <location>
        <begin position="30"/>
        <end position="49"/>
    </location>
</feature>
<dbReference type="Gene3D" id="2.40.128.520">
    <property type="match status" value="1"/>
</dbReference>
<sequence length="205" mass="22438">MGPPGRQLEGTRKRAARIHRRVTRHVGERLEMHDSNSHNGTRHAGHRTGGRIRHRLATAAMAALCAVAVGTGGLPSARAAEAEPDIIGRWMTKDHDGVFEISHCGNEICGKLAGVRYTTEMPRDKRGEPECNLPMLNGFTPDPKETGHWNGHVTDPDTGHVYHAKLWVSQSGDLKLRGFVAVPLFGETETWSRYTGTIGPACKLP</sequence>
<evidence type="ECO:0000313" key="3">
    <source>
        <dbReference type="EMBL" id="GAN96122.1"/>
    </source>
</evidence>
<evidence type="ECO:0000259" key="2">
    <source>
        <dbReference type="Pfam" id="PF09917"/>
    </source>
</evidence>
<accession>A0A0D6PXS0</accession>